<evidence type="ECO:0000313" key="1">
    <source>
        <dbReference type="EMBL" id="HIV40012.1"/>
    </source>
</evidence>
<protein>
    <recommendedName>
        <fullName evidence="3">Cupin</fullName>
    </recommendedName>
</protein>
<name>A0A9D1PF03_9FIRM</name>
<evidence type="ECO:0000313" key="2">
    <source>
        <dbReference type="Proteomes" id="UP000886814"/>
    </source>
</evidence>
<reference evidence="1" key="2">
    <citation type="submission" date="2021-04" db="EMBL/GenBank/DDBJ databases">
        <authorList>
            <person name="Gilroy R."/>
        </authorList>
    </citation>
    <scope>NUCLEOTIDE SEQUENCE</scope>
    <source>
        <strain evidence="1">CHK195-9823</strain>
    </source>
</reference>
<organism evidence="1 2">
    <name type="scientific">Candidatus Blautia stercorigallinarum</name>
    <dbReference type="NCBI Taxonomy" id="2838501"/>
    <lineage>
        <taxon>Bacteria</taxon>
        <taxon>Bacillati</taxon>
        <taxon>Bacillota</taxon>
        <taxon>Clostridia</taxon>
        <taxon>Lachnospirales</taxon>
        <taxon>Lachnospiraceae</taxon>
        <taxon>Blautia</taxon>
    </lineage>
</organism>
<accession>A0A9D1PF03</accession>
<dbReference type="InterPro" id="IPR014710">
    <property type="entry name" value="RmlC-like_jellyroll"/>
</dbReference>
<comment type="caution">
    <text evidence="1">The sequence shown here is derived from an EMBL/GenBank/DDBJ whole genome shotgun (WGS) entry which is preliminary data.</text>
</comment>
<reference evidence="1" key="1">
    <citation type="journal article" date="2021" name="PeerJ">
        <title>Extensive microbial diversity within the chicken gut microbiome revealed by metagenomics and culture.</title>
        <authorList>
            <person name="Gilroy R."/>
            <person name="Ravi A."/>
            <person name="Getino M."/>
            <person name="Pursley I."/>
            <person name="Horton D.L."/>
            <person name="Alikhan N.F."/>
            <person name="Baker D."/>
            <person name="Gharbi K."/>
            <person name="Hall N."/>
            <person name="Watson M."/>
            <person name="Adriaenssens E.M."/>
            <person name="Foster-Nyarko E."/>
            <person name="Jarju S."/>
            <person name="Secka A."/>
            <person name="Antonio M."/>
            <person name="Oren A."/>
            <person name="Chaudhuri R.R."/>
            <person name="La Ragione R."/>
            <person name="Hildebrand F."/>
            <person name="Pallen M.J."/>
        </authorList>
    </citation>
    <scope>NUCLEOTIDE SEQUENCE</scope>
    <source>
        <strain evidence="1">CHK195-9823</strain>
    </source>
</reference>
<gene>
    <name evidence="1" type="ORF">H9747_13630</name>
</gene>
<dbReference type="Proteomes" id="UP000886814">
    <property type="component" value="Unassembled WGS sequence"/>
</dbReference>
<dbReference type="EMBL" id="DXIQ01000094">
    <property type="protein sequence ID" value="HIV40012.1"/>
    <property type="molecule type" value="Genomic_DNA"/>
</dbReference>
<evidence type="ECO:0008006" key="3">
    <source>
        <dbReference type="Google" id="ProtNLM"/>
    </source>
</evidence>
<proteinExistence type="predicted"/>
<sequence>MEKISLAKRSGFEVIHNSVGWRIAVHAYEEKTNGITAFTEWGVHEDSQEAFVLLKGKAWLALSEQGTDPEDYQLCALEKDGLYVVQEKEYHSIILAPGSQVLIMENLDMSNTRKKPVDPKVIQEIRDKLKR</sequence>
<dbReference type="Gene3D" id="2.60.120.10">
    <property type="entry name" value="Jelly Rolls"/>
    <property type="match status" value="1"/>
</dbReference>
<dbReference type="AlphaFoldDB" id="A0A9D1PF03"/>